<feature type="domain" description="Neurotransmitter-gated ion-channel ligand-binding" evidence="7">
    <location>
        <begin position="71"/>
        <end position="230"/>
    </location>
</feature>
<proteinExistence type="evidence at transcript level"/>
<dbReference type="InterPro" id="IPR036734">
    <property type="entry name" value="Neur_chan_lig-bd_sf"/>
</dbReference>
<feature type="transmembrane region" description="Helical" evidence="5">
    <location>
        <begin position="294"/>
        <end position="316"/>
    </location>
</feature>
<keyword evidence="5" id="KW-0407">Ion channel</keyword>
<feature type="transmembrane region" description="Helical" evidence="5">
    <location>
        <begin position="328"/>
        <end position="347"/>
    </location>
</feature>
<organism evidence="9">
    <name type="scientific">Phallusia mammillata</name>
    <dbReference type="NCBI Taxonomy" id="59560"/>
    <lineage>
        <taxon>Eukaryota</taxon>
        <taxon>Metazoa</taxon>
        <taxon>Chordata</taxon>
        <taxon>Tunicata</taxon>
        <taxon>Ascidiacea</taxon>
        <taxon>Phlebobranchia</taxon>
        <taxon>Ascidiidae</taxon>
        <taxon>Phallusia</taxon>
    </lineage>
</organism>
<keyword evidence="3 5" id="KW-1133">Transmembrane helix</keyword>
<dbReference type="GO" id="GO:0005230">
    <property type="term" value="F:extracellular ligand-gated monoatomic ion channel activity"/>
    <property type="evidence" value="ECO:0007669"/>
    <property type="project" value="InterPro"/>
</dbReference>
<feature type="chain" id="PRO_5026371037" evidence="5">
    <location>
        <begin position="23"/>
        <end position="613"/>
    </location>
</feature>
<accession>A0A6F9D9X2</accession>
<dbReference type="InterPro" id="IPR006202">
    <property type="entry name" value="Neur_chan_lig-bd"/>
</dbReference>
<dbReference type="Gene3D" id="1.20.58.390">
    <property type="entry name" value="Neurotransmitter-gated ion-channel transmembrane domain"/>
    <property type="match status" value="1"/>
</dbReference>
<dbReference type="InterPro" id="IPR038050">
    <property type="entry name" value="Neuro_actylchol_rec"/>
</dbReference>
<dbReference type="GO" id="GO:0016020">
    <property type="term" value="C:membrane"/>
    <property type="evidence" value="ECO:0007669"/>
    <property type="project" value="UniProtKB-SubCell"/>
</dbReference>
<keyword evidence="5" id="KW-0813">Transport</keyword>
<keyword evidence="5" id="KW-0732">Signal</keyword>
<dbReference type="SUPFAM" id="SSF63712">
    <property type="entry name" value="Nicotinic receptor ligand binding domain-like"/>
    <property type="match status" value="1"/>
</dbReference>
<keyword evidence="4 5" id="KW-0472">Membrane</keyword>
<comment type="similarity">
    <text evidence="5">Belongs to the ligand-gated ion channel (TC 1.A.9) family.</text>
</comment>
<evidence type="ECO:0000256" key="3">
    <source>
        <dbReference type="ARBA" id="ARBA00022989"/>
    </source>
</evidence>
<feature type="signal peptide" evidence="5">
    <location>
        <begin position="1"/>
        <end position="22"/>
    </location>
</feature>
<comment type="subcellular location">
    <subcellularLocation>
        <location evidence="1">Membrane</location>
        <topology evidence="1">Multi-pass membrane protein</topology>
    </subcellularLocation>
</comment>
<evidence type="ECO:0000256" key="1">
    <source>
        <dbReference type="ARBA" id="ARBA00004141"/>
    </source>
</evidence>
<dbReference type="InterPro" id="IPR036719">
    <property type="entry name" value="Neuro-gated_channel_TM_sf"/>
</dbReference>
<dbReference type="InterPro" id="IPR006201">
    <property type="entry name" value="Neur_channel"/>
</dbReference>
<dbReference type="EMBL" id="LR783934">
    <property type="protein sequence ID" value="CAB3230783.1"/>
    <property type="molecule type" value="mRNA"/>
</dbReference>
<evidence type="ECO:0000256" key="4">
    <source>
        <dbReference type="ARBA" id="ARBA00023136"/>
    </source>
</evidence>
<evidence type="ECO:0000256" key="6">
    <source>
        <dbReference type="SAM" id="MobiDB-lite"/>
    </source>
</evidence>
<keyword evidence="9" id="KW-0675">Receptor</keyword>
<name>A0A6F9D9X2_9ASCI</name>
<feature type="compositionally biased region" description="Basic and acidic residues" evidence="6">
    <location>
        <begin position="486"/>
        <end position="498"/>
    </location>
</feature>
<keyword evidence="5" id="KW-0406">Ion transport</keyword>
<reference evidence="9" key="1">
    <citation type="submission" date="2020-04" db="EMBL/GenBank/DDBJ databases">
        <authorList>
            <person name="Neveu A P."/>
        </authorList>
    </citation>
    <scope>NUCLEOTIDE SEQUENCE</scope>
    <source>
        <tissue evidence="9">Whole embryo</tissue>
    </source>
</reference>
<feature type="transmembrane region" description="Helical" evidence="5">
    <location>
        <begin position="589"/>
        <end position="611"/>
    </location>
</feature>
<evidence type="ECO:0000313" key="9">
    <source>
        <dbReference type="EMBL" id="CAB3230783.1"/>
    </source>
</evidence>
<feature type="region of interest" description="Disordered" evidence="6">
    <location>
        <begin position="478"/>
        <end position="498"/>
    </location>
</feature>
<dbReference type="PROSITE" id="PS00236">
    <property type="entry name" value="NEUROTR_ION_CHANNEL"/>
    <property type="match status" value="1"/>
</dbReference>
<evidence type="ECO:0000259" key="7">
    <source>
        <dbReference type="Pfam" id="PF02931"/>
    </source>
</evidence>
<dbReference type="Pfam" id="PF02932">
    <property type="entry name" value="Neur_chan_memb"/>
    <property type="match status" value="1"/>
</dbReference>
<keyword evidence="2 5" id="KW-0812">Transmembrane</keyword>
<dbReference type="InterPro" id="IPR006029">
    <property type="entry name" value="Neurotrans-gated_channel_TM"/>
</dbReference>
<dbReference type="SUPFAM" id="SSF90112">
    <property type="entry name" value="Neurotransmitter-gated ion-channel transmembrane pore"/>
    <property type="match status" value="1"/>
</dbReference>
<sequence>MYLKLHLIAGIVTWFCVDLSKSGKGGGKTASKVGLAAISQAGSLPAAADGSHALEGDIHLDGVNGTLMQNNMMAKLNEKDQILKSLLRSRLSWIDQYLTWEPDQYDGITSIRLPSSMVWMPDIVCYEEIGTKDYSPRVPYVEISSDGTVRYFEPTAFETTCSVNIAYFPFDHQVCLMTFTSWSFPTSKLDVQSFRTSPEYMTDISVYFVKTGEWILDEIVVKKISQSYASILAEHEGEDEDEHEEHEDVDRIIEQQYFYMDPKKTVKEVAESRHSDLHWSEIQFQYKLRRNSSLYMQSMLFPALLLTTISLLGFYLPPDSGERIGLQITIMLTFMVFLLTVGDMFPASTGPYLGLYFVLCMAMLGLNMVMTVLILNLHHMPYAAVMRGPNDKGEYTVAMKAVPIWIRMCLFLSGLYSELTDFKLTEEDIRGKKNKPRKPTAITEKVKPMLKKYKSFVRSKTMGTIKVEDIDHEGGCDNGSFSTSKSEQDATNRYDKKSSRIRFRKTSSVDLEEQLIKKKKKFWDSSKLQTLCDTLASGSDSCREFLSARRDLAFATDYLRCQYDELKDDKRAEAIAEKWKDVARKLDAVCLRVYIFVLVVLHLCLLVAILVEF</sequence>
<feature type="transmembrane region" description="Helical" evidence="5">
    <location>
        <begin position="353"/>
        <end position="377"/>
    </location>
</feature>
<protein>
    <submittedName>
        <fullName evidence="9">Neuronal acetylcholine receptor subunit beta-3-like</fullName>
    </submittedName>
</protein>
<feature type="domain" description="Neurotransmitter-gated ion-channel transmembrane" evidence="8">
    <location>
        <begin position="300"/>
        <end position="380"/>
    </location>
</feature>
<gene>
    <name evidence="9" type="primary">Chrnb3</name>
</gene>
<dbReference type="Pfam" id="PF02931">
    <property type="entry name" value="Neur_chan_LBD"/>
    <property type="match status" value="1"/>
</dbReference>
<dbReference type="CDD" id="cd19051">
    <property type="entry name" value="LGIC_TM_cation"/>
    <property type="match status" value="1"/>
</dbReference>
<evidence type="ECO:0000259" key="8">
    <source>
        <dbReference type="Pfam" id="PF02932"/>
    </source>
</evidence>
<dbReference type="Gene3D" id="2.70.170.10">
    <property type="entry name" value="Neurotransmitter-gated ion-channel ligand-binding domain"/>
    <property type="match status" value="1"/>
</dbReference>
<evidence type="ECO:0000256" key="2">
    <source>
        <dbReference type="ARBA" id="ARBA00022692"/>
    </source>
</evidence>
<dbReference type="InterPro" id="IPR018000">
    <property type="entry name" value="Neurotransmitter_ion_chnl_CS"/>
</dbReference>
<dbReference type="AlphaFoldDB" id="A0A6F9D9X2"/>
<evidence type="ECO:0000256" key="5">
    <source>
        <dbReference type="RuleBase" id="RU000687"/>
    </source>
</evidence>
<dbReference type="PRINTS" id="PR00252">
    <property type="entry name" value="NRIONCHANNEL"/>
</dbReference>
<dbReference type="PANTHER" id="PTHR18945">
    <property type="entry name" value="NEUROTRANSMITTER GATED ION CHANNEL"/>
    <property type="match status" value="1"/>
</dbReference>
<dbReference type="GO" id="GO:0004888">
    <property type="term" value="F:transmembrane signaling receptor activity"/>
    <property type="evidence" value="ECO:0007669"/>
    <property type="project" value="InterPro"/>
</dbReference>